<name>S7W561_SPRLO</name>
<dbReference type="InterPro" id="IPR020845">
    <property type="entry name" value="AMP-binding_CS"/>
</dbReference>
<evidence type="ECO:0000313" key="4">
    <source>
        <dbReference type="EMBL" id="EPR77915.1"/>
    </source>
</evidence>
<dbReference type="Proteomes" id="UP000014978">
    <property type="component" value="Unassembled WGS sequence"/>
</dbReference>
<keyword evidence="4" id="KW-0436">Ligase</keyword>
<dbReference type="InterPro" id="IPR000873">
    <property type="entry name" value="AMP-dep_synth/lig_dom"/>
</dbReference>
<feature type="non-terminal residue" evidence="4">
    <location>
        <position position="328"/>
    </location>
</feature>
<dbReference type="GO" id="GO:0004467">
    <property type="term" value="F:long-chain fatty acid-CoA ligase activity"/>
    <property type="evidence" value="ECO:0007669"/>
    <property type="project" value="TreeGrafter"/>
</dbReference>
<keyword evidence="1" id="KW-0547">Nucleotide-binding</keyword>
<comment type="caution">
    <text evidence="4">The sequence shown here is derived from an EMBL/GenBank/DDBJ whole genome shotgun (WGS) entry which is preliminary data.</text>
</comment>
<dbReference type="SUPFAM" id="SSF56801">
    <property type="entry name" value="Acetyl-CoA synthetase-like"/>
    <property type="match status" value="1"/>
</dbReference>
<dbReference type="EMBL" id="ATCN01001141">
    <property type="protein sequence ID" value="EPR77915.1"/>
    <property type="molecule type" value="Genomic_DNA"/>
</dbReference>
<proteinExistence type="predicted"/>
<dbReference type="InterPro" id="IPR042099">
    <property type="entry name" value="ANL_N_sf"/>
</dbReference>
<evidence type="ECO:0000259" key="3">
    <source>
        <dbReference type="Pfam" id="PF00501"/>
    </source>
</evidence>
<organism evidence="4 5">
    <name type="scientific">Spraguea lophii (strain 42_110)</name>
    <name type="common">Microsporidian parasite</name>
    <dbReference type="NCBI Taxonomy" id="1358809"/>
    <lineage>
        <taxon>Eukaryota</taxon>
        <taxon>Fungi</taxon>
        <taxon>Fungi incertae sedis</taxon>
        <taxon>Microsporidia</taxon>
        <taxon>Spragueidae</taxon>
        <taxon>Spraguea</taxon>
    </lineage>
</organism>
<dbReference type="Pfam" id="PF00501">
    <property type="entry name" value="AMP-binding"/>
    <property type="match status" value="1"/>
</dbReference>
<dbReference type="OrthoDB" id="1700726at2759"/>
<dbReference type="AlphaFoldDB" id="S7W561"/>
<dbReference type="GO" id="GO:0016020">
    <property type="term" value="C:membrane"/>
    <property type="evidence" value="ECO:0007669"/>
    <property type="project" value="TreeGrafter"/>
</dbReference>
<dbReference type="PROSITE" id="PS00455">
    <property type="entry name" value="AMP_BINDING"/>
    <property type="match status" value="1"/>
</dbReference>
<reference evidence="5" key="1">
    <citation type="journal article" date="2013" name="PLoS Genet.">
        <title>The genome of Spraguea lophii and the basis of host-microsporidian interactions.</title>
        <authorList>
            <person name="Campbell S.E."/>
            <person name="Williams T.A."/>
            <person name="Yousuf A."/>
            <person name="Soanes D.M."/>
            <person name="Paszkiewicz K.H."/>
            <person name="Williams B.A.P."/>
        </authorList>
    </citation>
    <scope>NUCLEOTIDE SEQUENCE [LARGE SCALE GENOMIC DNA]</scope>
    <source>
        <strain evidence="5">42_110</strain>
    </source>
</reference>
<dbReference type="GO" id="GO:0005783">
    <property type="term" value="C:endoplasmic reticulum"/>
    <property type="evidence" value="ECO:0007669"/>
    <property type="project" value="TreeGrafter"/>
</dbReference>
<dbReference type="VEuPathDB" id="MicrosporidiaDB:SLOPH_1330"/>
<dbReference type="PANTHER" id="PTHR43272">
    <property type="entry name" value="LONG-CHAIN-FATTY-ACID--COA LIGASE"/>
    <property type="match status" value="1"/>
</dbReference>
<dbReference type="STRING" id="1358809.S7W561"/>
<gene>
    <name evidence="4" type="ORF">SLOPH_1330</name>
</gene>
<accession>S7W561</accession>
<dbReference type="GO" id="GO:0005524">
    <property type="term" value="F:ATP binding"/>
    <property type="evidence" value="ECO:0007669"/>
    <property type="project" value="UniProtKB-KW"/>
</dbReference>
<sequence>MILGKIEENKINYISGEHALDIISRISSFLVKNTQKGDIIGIISKNRMEWILSDYGILKSGCISCPIYATFGIVAVQEIIEETEMDICFISADDVKTLLRVENNNLKKIILFDKDFEAMEKLKEKNLEVIFYDDILETEIIESRKIDMKDTATICYTSGTTGKPKGVVLTHENYVSPYLGYKYGVKDKTIFEFVESDVVMSYLPLAHILEREMTFTILMSGSTIVFGKGDKKNLIEDFQIIKLTFLIGVPKVFEIIKEEGVDKELEKSTLSRFVFDMALAIKSRGHSTGNFKNLILDNFVFSKVKRKFGGKIRGVLSGSSPISSDLIK</sequence>
<evidence type="ECO:0000256" key="1">
    <source>
        <dbReference type="ARBA" id="ARBA00022741"/>
    </source>
</evidence>
<dbReference type="InParanoid" id="S7W561"/>
<dbReference type="HOGENOM" id="CLU_847792_0_0_1"/>
<dbReference type="Gene3D" id="3.40.50.12780">
    <property type="entry name" value="N-terminal domain of ligase-like"/>
    <property type="match status" value="1"/>
</dbReference>
<evidence type="ECO:0000313" key="5">
    <source>
        <dbReference type="Proteomes" id="UP000014978"/>
    </source>
</evidence>
<protein>
    <submittedName>
        <fullName evidence="4">Long-chain-fatty-acid-CoA ligase</fullName>
    </submittedName>
</protein>
<keyword evidence="5" id="KW-1185">Reference proteome</keyword>
<feature type="domain" description="AMP-dependent synthetase/ligase" evidence="3">
    <location>
        <begin position="19"/>
        <end position="327"/>
    </location>
</feature>
<evidence type="ECO:0000256" key="2">
    <source>
        <dbReference type="ARBA" id="ARBA00022840"/>
    </source>
</evidence>
<dbReference type="PANTHER" id="PTHR43272:SF33">
    <property type="entry name" value="AMP-BINDING DOMAIN-CONTAINING PROTEIN-RELATED"/>
    <property type="match status" value="1"/>
</dbReference>
<keyword evidence="2" id="KW-0067">ATP-binding</keyword>